<evidence type="ECO:0000256" key="2">
    <source>
        <dbReference type="ARBA" id="ARBA00023002"/>
    </source>
</evidence>
<dbReference type="PANTHER" id="PTHR43720:SF2">
    <property type="entry name" value="2-AMINOMUCONIC SEMIALDEHYDE DEHYDROGENASE"/>
    <property type="match status" value="1"/>
</dbReference>
<accession>A0ABP7GSK2</accession>
<dbReference type="Proteomes" id="UP001501456">
    <property type="component" value="Unassembled WGS sequence"/>
</dbReference>
<dbReference type="SUPFAM" id="SSF53720">
    <property type="entry name" value="ALDH-like"/>
    <property type="match status" value="1"/>
</dbReference>
<gene>
    <name evidence="7" type="primary">hpaE</name>
    <name evidence="7" type="ORF">GCM10022271_01100</name>
</gene>
<dbReference type="PROSITE" id="PS00070">
    <property type="entry name" value="ALDEHYDE_DEHYDR_CYS"/>
    <property type="match status" value="1"/>
</dbReference>
<dbReference type="Gene3D" id="3.40.309.10">
    <property type="entry name" value="Aldehyde Dehydrogenase, Chain A, domain 2"/>
    <property type="match status" value="1"/>
</dbReference>
<name>A0ABP7GSK2_9FLAO</name>
<evidence type="ECO:0000313" key="8">
    <source>
        <dbReference type="Proteomes" id="UP001501456"/>
    </source>
</evidence>
<keyword evidence="3" id="KW-0520">NAD</keyword>
<dbReference type="InterPro" id="IPR016162">
    <property type="entry name" value="Ald_DH_N"/>
</dbReference>
<dbReference type="InterPro" id="IPR016163">
    <property type="entry name" value="Ald_DH_C"/>
</dbReference>
<evidence type="ECO:0000256" key="1">
    <source>
        <dbReference type="ARBA" id="ARBA00009986"/>
    </source>
</evidence>
<proteinExistence type="inferred from homology"/>
<keyword evidence="2 5" id="KW-0560">Oxidoreductase</keyword>
<evidence type="ECO:0000256" key="4">
    <source>
        <dbReference type="PROSITE-ProRule" id="PRU10007"/>
    </source>
</evidence>
<organism evidence="7 8">
    <name type="scientific">Corallibacter vietnamensis</name>
    <dbReference type="NCBI Taxonomy" id="904130"/>
    <lineage>
        <taxon>Bacteria</taxon>
        <taxon>Pseudomonadati</taxon>
        <taxon>Bacteroidota</taxon>
        <taxon>Flavobacteriia</taxon>
        <taxon>Flavobacteriales</taxon>
        <taxon>Flavobacteriaceae</taxon>
        <taxon>Corallibacter</taxon>
    </lineage>
</organism>
<sequence length="480" mass="52501">MENIKNYINGNFHNPISNDWIDNYNPSNGNVYGQIPNSSKDDVENAYIAAKSAFPSWSQTTLEERSRILLKISEGIEAHLDELAQAESKDNGKPISLAKAIDIPRASSNFRFFGNAITQFASESHESAGQNAINYTLRQPIGVVGCISPWNLPLYLFTWKIAPALAAGNCVVAKPSEVTPMTAYLLGKICNDAGLPKGVLNIVHGLGTTTGQAIIEHPDIKAISFTGGTATGAHIAKVAAPMFKKLSLELGGKNPNIIFADCDYEDMLATSVRSSFANQGQICLCGSRIFVEQAIYEKFKVDFVEKVKQLKVGHPSESTTNIGALVSKPHLEKVKSYIDIAKKEGGTVLCGGNEVTVSGYENGYYLEPTVIEVTSDECRVNQEEIFGPIVTIMPFKTEDEVLQMANKVKYGLSATLWTNNLKRTMRLSSQIHAGIVWVNTWLMRDLRTPFGGVKASGVGREGGFEALRFFTEPKNVCIKY</sequence>
<evidence type="ECO:0000256" key="3">
    <source>
        <dbReference type="ARBA" id="ARBA00023027"/>
    </source>
</evidence>
<comment type="similarity">
    <text evidence="1 5">Belongs to the aldehyde dehydrogenase family.</text>
</comment>
<feature type="domain" description="Aldehyde dehydrogenase" evidence="6">
    <location>
        <begin position="19"/>
        <end position="476"/>
    </location>
</feature>
<evidence type="ECO:0000259" key="6">
    <source>
        <dbReference type="Pfam" id="PF00171"/>
    </source>
</evidence>
<dbReference type="InterPro" id="IPR016161">
    <property type="entry name" value="Ald_DH/histidinol_DH"/>
</dbReference>
<dbReference type="PANTHER" id="PTHR43720">
    <property type="entry name" value="2-AMINOMUCONIC SEMIALDEHYDE DEHYDROGENASE"/>
    <property type="match status" value="1"/>
</dbReference>
<evidence type="ECO:0000313" key="7">
    <source>
        <dbReference type="EMBL" id="GAA3772817.1"/>
    </source>
</evidence>
<dbReference type="Gene3D" id="3.40.605.10">
    <property type="entry name" value="Aldehyde Dehydrogenase, Chain A, domain 1"/>
    <property type="match status" value="1"/>
</dbReference>
<dbReference type="Pfam" id="PF00171">
    <property type="entry name" value="Aldedh"/>
    <property type="match status" value="1"/>
</dbReference>
<keyword evidence="8" id="KW-1185">Reference proteome</keyword>
<dbReference type="EMBL" id="BAABBI010000001">
    <property type="protein sequence ID" value="GAA3772817.1"/>
    <property type="molecule type" value="Genomic_DNA"/>
</dbReference>
<evidence type="ECO:0000256" key="5">
    <source>
        <dbReference type="RuleBase" id="RU003345"/>
    </source>
</evidence>
<dbReference type="RefSeq" id="WP_344725971.1">
    <property type="nucleotide sequence ID" value="NZ_BAABBI010000001.1"/>
</dbReference>
<dbReference type="PROSITE" id="PS00687">
    <property type="entry name" value="ALDEHYDE_DEHYDR_GLU"/>
    <property type="match status" value="1"/>
</dbReference>
<dbReference type="InterPro" id="IPR016160">
    <property type="entry name" value="Ald_DH_CS_CYS"/>
</dbReference>
<reference evidence="8" key="1">
    <citation type="journal article" date="2019" name="Int. J. Syst. Evol. Microbiol.">
        <title>The Global Catalogue of Microorganisms (GCM) 10K type strain sequencing project: providing services to taxonomists for standard genome sequencing and annotation.</title>
        <authorList>
            <consortium name="The Broad Institute Genomics Platform"/>
            <consortium name="The Broad Institute Genome Sequencing Center for Infectious Disease"/>
            <person name="Wu L."/>
            <person name="Ma J."/>
        </authorList>
    </citation>
    <scope>NUCLEOTIDE SEQUENCE [LARGE SCALE GENOMIC DNA]</scope>
    <source>
        <strain evidence="8">JCM 17525</strain>
    </source>
</reference>
<comment type="caution">
    <text evidence="7">The sequence shown here is derived from an EMBL/GenBank/DDBJ whole genome shotgun (WGS) entry which is preliminary data.</text>
</comment>
<protein>
    <submittedName>
        <fullName evidence="7">5-carboxymethyl-2-hydroxymuconate semialdehyde dehydrogenase</fullName>
    </submittedName>
</protein>
<dbReference type="InterPro" id="IPR029510">
    <property type="entry name" value="Ald_DH_CS_GLU"/>
</dbReference>
<dbReference type="CDD" id="cd07093">
    <property type="entry name" value="ALDH_F8_HMSADH"/>
    <property type="match status" value="1"/>
</dbReference>
<feature type="active site" evidence="4">
    <location>
        <position position="249"/>
    </location>
</feature>
<dbReference type="InterPro" id="IPR015590">
    <property type="entry name" value="Aldehyde_DH_dom"/>
</dbReference>